<dbReference type="InterPro" id="IPR009057">
    <property type="entry name" value="Homeodomain-like_sf"/>
</dbReference>
<evidence type="ECO:0000313" key="14">
    <source>
        <dbReference type="Proteomes" id="UP001153404"/>
    </source>
</evidence>
<evidence type="ECO:0000256" key="1">
    <source>
        <dbReference type="ARBA" id="ARBA00004496"/>
    </source>
</evidence>
<dbReference type="GO" id="GO:0003700">
    <property type="term" value="F:DNA-binding transcription factor activity"/>
    <property type="evidence" value="ECO:0007669"/>
    <property type="project" value="InterPro"/>
</dbReference>
<keyword evidence="10" id="KW-0812">Transmembrane</keyword>
<feature type="modified residue" description="4-aspartylphosphate" evidence="8">
    <location>
        <position position="55"/>
    </location>
</feature>
<name>A0A9X4KVW1_9BACL</name>
<dbReference type="PANTHER" id="PTHR42713">
    <property type="entry name" value="HISTIDINE KINASE-RELATED"/>
    <property type="match status" value="1"/>
</dbReference>
<proteinExistence type="predicted"/>
<keyword evidence="3 8" id="KW-0597">Phosphoprotein</keyword>
<evidence type="ECO:0000256" key="5">
    <source>
        <dbReference type="ARBA" id="ARBA00023015"/>
    </source>
</evidence>
<dbReference type="AlphaFoldDB" id="A0A9X4KVW1"/>
<dbReference type="SMART" id="SM00342">
    <property type="entry name" value="HTH_ARAC"/>
    <property type="match status" value="1"/>
</dbReference>
<dbReference type="Pfam" id="PF00072">
    <property type="entry name" value="Response_reg"/>
    <property type="match status" value="1"/>
</dbReference>
<dbReference type="InterPro" id="IPR001789">
    <property type="entry name" value="Sig_transdc_resp-reg_receiver"/>
</dbReference>
<feature type="region of interest" description="Disordered" evidence="9">
    <location>
        <begin position="467"/>
        <end position="501"/>
    </location>
</feature>
<evidence type="ECO:0000256" key="10">
    <source>
        <dbReference type="SAM" id="Phobius"/>
    </source>
</evidence>
<dbReference type="PANTHER" id="PTHR42713:SF3">
    <property type="entry name" value="TRANSCRIPTIONAL REGULATORY PROTEIN HPTR"/>
    <property type="match status" value="1"/>
</dbReference>
<keyword evidence="2" id="KW-0963">Cytoplasm</keyword>
<sequence length="501" mass="56190">MLKLLIVDDERTTRNTLANHIPWRALGIGDIEQADDGVRALEIARRYAPDIVLTDIRMPRMDGLALARELRTCLPRSKVIILSAYSEVDYLKSAIKLNVVDYVEKPVDLDEVSRAVGSAVSACEEEAGRQTRRDAGAGWTGTVHAKPDAREERGAASAGGAVQEGGRLAADKAKRYIEQRACEPDFSINALASHLYLTPSYVCMIFKQEMGVTINHYQTSVRMERAKTLIADPAIKLHQLAALVGYSDVKYFARLFKKRMRVYALRLPEAGTVMRGAPLLPLYRVLNRLSLQRKVFLSYVVLILVPMAVLTWFSYHRSADVMRRQTMQSADQVFGEAVRQLDSLADKAVGALNTVTLDGQVNAILSTNVEQYEIPAQLTDYYKLTPFFKQYRKIPGRLPGHAVYRRPLRLFERRCAPVSAVEPRPEALVREAEECRLVRLLVRPGGRGAARPGRLRGADDLEYPGLHAADRSRAGRYSPRRFRANRIGRPDHGLQRSEAPE</sequence>
<keyword evidence="5" id="KW-0805">Transcription regulation</keyword>
<feature type="domain" description="HTH araC/xylS-type" evidence="11">
    <location>
        <begin position="171"/>
        <end position="260"/>
    </location>
</feature>
<comment type="subcellular location">
    <subcellularLocation>
        <location evidence="1">Cytoplasm</location>
    </subcellularLocation>
</comment>
<reference evidence="13" key="1">
    <citation type="submission" date="2022-10" db="EMBL/GenBank/DDBJ databases">
        <title>Comparative genomic analysis of Cohnella hashimotonis sp. nov., isolated from the International Space Station.</title>
        <authorList>
            <person name="Simpson A."/>
            <person name="Venkateswaran K."/>
        </authorList>
    </citation>
    <scope>NUCLEOTIDE SEQUENCE</scope>
    <source>
        <strain evidence="13">DSM 28161</strain>
    </source>
</reference>
<feature type="domain" description="Response regulatory" evidence="12">
    <location>
        <begin position="3"/>
        <end position="120"/>
    </location>
</feature>
<gene>
    <name evidence="13" type="ORF">OMP40_19310</name>
</gene>
<dbReference type="GO" id="GO:0000160">
    <property type="term" value="P:phosphorelay signal transduction system"/>
    <property type="evidence" value="ECO:0007669"/>
    <property type="project" value="UniProtKB-KW"/>
</dbReference>
<dbReference type="InterPro" id="IPR051552">
    <property type="entry name" value="HptR"/>
</dbReference>
<dbReference type="Gene3D" id="3.40.50.2300">
    <property type="match status" value="1"/>
</dbReference>
<accession>A0A9X4KVW1</accession>
<dbReference type="SUPFAM" id="SSF46689">
    <property type="entry name" value="Homeodomain-like"/>
    <property type="match status" value="1"/>
</dbReference>
<evidence type="ECO:0000259" key="11">
    <source>
        <dbReference type="PROSITE" id="PS01124"/>
    </source>
</evidence>
<keyword evidence="6" id="KW-0238">DNA-binding</keyword>
<feature type="compositionally biased region" description="Basic and acidic residues" evidence="9">
    <location>
        <begin position="488"/>
        <end position="501"/>
    </location>
</feature>
<dbReference type="PROSITE" id="PS50110">
    <property type="entry name" value="RESPONSE_REGULATORY"/>
    <property type="match status" value="1"/>
</dbReference>
<keyword evidence="7" id="KW-0804">Transcription</keyword>
<dbReference type="Proteomes" id="UP001153404">
    <property type="component" value="Unassembled WGS sequence"/>
</dbReference>
<dbReference type="EMBL" id="JAPDIA010000007">
    <property type="protein sequence ID" value="MDG0811276.1"/>
    <property type="molecule type" value="Genomic_DNA"/>
</dbReference>
<dbReference type="GO" id="GO:0005737">
    <property type="term" value="C:cytoplasm"/>
    <property type="evidence" value="ECO:0007669"/>
    <property type="project" value="UniProtKB-SubCell"/>
</dbReference>
<keyword evidence="10" id="KW-1133">Transmembrane helix</keyword>
<evidence type="ECO:0000256" key="9">
    <source>
        <dbReference type="SAM" id="MobiDB-lite"/>
    </source>
</evidence>
<dbReference type="InterPro" id="IPR018060">
    <property type="entry name" value="HTH_AraC"/>
</dbReference>
<evidence type="ECO:0000256" key="8">
    <source>
        <dbReference type="PROSITE-ProRule" id="PRU00169"/>
    </source>
</evidence>
<evidence type="ECO:0000256" key="6">
    <source>
        <dbReference type="ARBA" id="ARBA00023125"/>
    </source>
</evidence>
<dbReference type="SMART" id="SM00448">
    <property type="entry name" value="REC"/>
    <property type="match status" value="1"/>
</dbReference>
<dbReference type="SUPFAM" id="SSF52172">
    <property type="entry name" value="CheY-like"/>
    <property type="match status" value="1"/>
</dbReference>
<evidence type="ECO:0000256" key="4">
    <source>
        <dbReference type="ARBA" id="ARBA00023012"/>
    </source>
</evidence>
<protein>
    <submittedName>
        <fullName evidence="13">Response regulator</fullName>
    </submittedName>
</protein>
<dbReference type="GO" id="GO:0043565">
    <property type="term" value="F:sequence-specific DNA binding"/>
    <property type="evidence" value="ECO:0007669"/>
    <property type="project" value="InterPro"/>
</dbReference>
<keyword evidence="10" id="KW-0472">Membrane</keyword>
<dbReference type="InterPro" id="IPR011006">
    <property type="entry name" value="CheY-like_superfamily"/>
</dbReference>
<evidence type="ECO:0000259" key="12">
    <source>
        <dbReference type="PROSITE" id="PS50110"/>
    </source>
</evidence>
<evidence type="ECO:0000256" key="2">
    <source>
        <dbReference type="ARBA" id="ARBA00022490"/>
    </source>
</evidence>
<evidence type="ECO:0000313" key="13">
    <source>
        <dbReference type="EMBL" id="MDG0811276.1"/>
    </source>
</evidence>
<keyword evidence="4" id="KW-0902">Two-component regulatory system</keyword>
<evidence type="ECO:0000256" key="7">
    <source>
        <dbReference type="ARBA" id="ARBA00023163"/>
    </source>
</evidence>
<dbReference type="RefSeq" id="WP_277533789.1">
    <property type="nucleotide sequence ID" value="NZ_JAPDIA010000007.1"/>
</dbReference>
<keyword evidence="14" id="KW-1185">Reference proteome</keyword>
<dbReference type="CDD" id="cd17536">
    <property type="entry name" value="REC_YesN-like"/>
    <property type="match status" value="1"/>
</dbReference>
<dbReference type="Gene3D" id="1.10.10.60">
    <property type="entry name" value="Homeodomain-like"/>
    <property type="match status" value="2"/>
</dbReference>
<evidence type="ECO:0000256" key="3">
    <source>
        <dbReference type="ARBA" id="ARBA00022553"/>
    </source>
</evidence>
<feature type="transmembrane region" description="Helical" evidence="10">
    <location>
        <begin position="296"/>
        <end position="315"/>
    </location>
</feature>
<comment type="caution">
    <text evidence="13">The sequence shown here is derived from an EMBL/GenBank/DDBJ whole genome shotgun (WGS) entry which is preliminary data.</text>
</comment>
<dbReference type="PROSITE" id="PS01124">
    <property type="entry name" value="HTH_ARAC_FAMILY_2"/>
    <property type="match status" value="1"/>
</dbReference>
<dbReference type="Pfam" id="PF12833">
    <property type="entry name" value="HTH_18"/>
    <property type="match status" value="1"/>
</dbReference>
<organism evidence="13 14">
    <name type="scientific">Cohnella rhizosphaerae</name>
    <dbReference type="NCBI Taxonomy" id="1457232"/>
    <lineage>
        <taxon>Bacteria</taxon>
        <taxon>Bacillati</taxon>
        <taxon>Bacillota</taxon>
        <taxon>Bacilli</taxon>
        <taxon>Bacillales</taxon>
        <taxon>Paenibacillaceae</taxon>
        <taxon>Cohnella</taxon>
    </lineage>
</organism>